<reference evidence="5 6" key="1">
    <citation type="submission" date="2016-04" db="EMBL/GenBank/DDBJ databases">
        <title>Genome analyses suggest a sexual origin of heterokaryosis in a supposedly ancient asexual fungus.</title>
        <authorList>
            <person name="Ropars J."/>
            <person name="Sedzielewska K."/>
            <person name="Noel J."/>
            <person name="Charron P."/>
            <person name="Farinelli L."/>
            <person name="Marton T."/>
            <person name="Kruger M."/>
            <person name="Pelin A."/>
            <person name="Brachmann A."/>
            <person name="Corradi N."/>
        </authorList>
    </citation>
    <scope>NUCLEOTIDE SEQUENCE [LARGE SCALE GENOMIC DNA]</scope>
    <source>
        <strain evidence="1 5">A5</strain>
        <strain evidence="3 6">C2</strain>
    </source>
</reference>
<comment type="caution">
    <text evidence="3">The sequence shown here is derived from an EMBL/GenBank/DDBJ whole genome shotgun (WGS) entry which is preliminary data.</text>
</comment>
<protein>
    <recommendedName>
        <fullName evidence="7">F-box domain-containing protein</fullName>
    </recommendedName>
</protein>
<evidence type="ECO:0000313" key="6">
    <source>
        <dbReference type="Proteomes" id="UP000233469"/>
    </source>
</evidence>
<dbReference type="EMBL" id="LLXH01000227">
    <property type="protein sequence ID" value="PKC70336.1"/>
    <property type="molecule type" value="Genomic_DNA"/>
</dbReference>
<dbReference type="SUPFAM" id="SSF52047">
    <property type="entry name" value="RNI-like"/>
    <property type="match status" value="1"/>
</dbReference>
<evidence type="ECO:0000313" key="2">
    <source>
        <dbReference type="EMBL" id="PKC70336.1"/>
    </source>
</evidence>
<evidence type="ECO:0000313" key="1">
    <source>
        <dbReference type="EMBL" id="PKC11497.1"/>
    </source>
</evidence>
<dbReference type="Proteomes" id="UP000233469">
    <property type="component" value="Unassembled WGS sequence"/>
</dbReference>
<proteinExistence type="predicted"/>
<evidence type="ECO:0008006" key="7">
    <source>
        <dbReference type="Google" id="ProtNLM"/>
    </source>
</evidence>
<dbReference type="VEuPathDB" id="FungiDB:RhiirA1_532781"/>
<dbReference type="AlphaFoldDB" id="A0A2I1EGX8"/>
<sequence>MVYLNEDVLFQILEDLNDKKSIYSCLLVNKTWCITAVSILWRNPGQYFMTNNSKKILFNVIFSHLSKESRNLLKKQVIDDLITETSQRPLFNYISFWKYLNFFLIENIITLISQKSIMSTITIRNEILKLFINGNTKFLHLSIPRNFNYQLHYILGVEHCFSEIESLSIYCKISQNILELLARTCKSIKRLRIINNQNVIIDNISGIIKLIEVQEKLNDVSFIDLTRMNKSLHKSLEESLIKHADTIQYLRMDWLPYTRILSYLVNLLSFEIDLPYNKNFGELSKFRSFQIIKNIKGHGVPPDVLANLIESTKIHLSEISIYCVVFNVSGDKRLIQTIYQNCPNLRYLKLSLVFYDNSLISELDNLLINCKFLNELIIDVTDSQLFGWDKLFVMLAKSSSINLFDFKFFSNKIIELDHIKLFLDNWKDRNPMLLKICTSMSLKEKQQLEDLIEPYKAKGIIKNYFIGFDGNISEKLEWI</sequence>
<gene>
    <name evidence="2" type="ORF">RhiirA1_532781</name>
    <name evidence="1" type="ORF">RhiirA5_413023</name>
    <name evidence="3" type="ORF">RhiirC2_851003</name>
</gene>
<dbReference type="Proteomes" id="UP000232722">
    <property type="component" value="Unassembled WGS sequence"/>
</dbReference>
<reference evidence="2 4" key="4">
    <citation type="submission" date="2017-10" db="EMBL/GenBank/DDBJ databases">
        <title>Genome analyses suggest a sexual origin of heterokaryosis in a supposedly ancient asexual fungus.</title>
        <authorList>
            <person name="Corradi N."/>
            <person name="Sedzielewska K."/>
            <person name="Noel J."/>
            <person name="Charron P."/>
            <person name="Farinelli L."/>
            <person name="Marton T."/>
            <person name="Kruger M."/>
            <person name="Pelin A."/>
            <person name="Brachmann A."/>
            <person name="Corradi N."/>
        </authorList>
    </citation>
    <scope>NUCLEOTIDE SEQUENCE [LARGE SCALE GENOMIC DNA]</scope>
    <source>
        <strain evidence="2 4">A1</strain>
    </source>
</reference>
<reference evidence="4 6" key="3">
    <citation type="submission" date="2017-10" db="EMBL/GenBank/DDBJ databases">
        <title>Extensive intraspecific genome diversity in a model arbuscular mycorrhizal fungus.</title>
        <authorList>
            <person name="Chen E.C.H."/>
            <person name="Morin E."/>
            <person name="Baudet D."/>
            <person name="Noel J."/>
            <person name="Ndikumana S."/>
            <person name="Charron P."/>
            <person name="St-Onge C."/>
            <person name="Giorgi J."/>
            <person name="Grigoriev I.V."/>
            <person name="Roux C."/>
            <person name="Martin F.M."/>
            <person name="Corradi N."/>
        </authorList>
    </citation>
    <scope>NUCLEOTIDE SEQUENCE [LARGE SCALE GENOMIC DNA]</scope>
    <source>
        <strain evidence="2 4">A1</strain>
        <strain evidence="3 6">C2</strain>
    </source>
</reference>
<evidence type="ECO:0000313" key="4">
    <source>
        <dbReference type="Proteomes" id="UP000232688"/>
    </source>
</evidence>
<dbReference type="OrthoDB" id="2307203at2759"/>
<accession>A0A2I1EGX8</accession>
<evidence type="ECO:0000313" key="5">
    <source>
        <dbReference type="Proteomes" id="UP000232722"/>
    </source>
</evidence>
<reference evidence="1 5" key="2">
    <citation type="submission" date="2017-09" db="EMBL/GenBank/DDBJ databases">
        <title>Extensive intraspecific genome diversity in a model arbuscular mycorrhizal fungus.</title>
        <authorList>
            <person name="Chen E.C."/>
            <person name="Morin E."/>
            <person name="Beaudet D."/>
            <person name="Noel J."/>
            <person name="Ndikumana S."/>
            <person name="Charron P."/>
            <person name="St-Onge C."/>
            <person name="Giorgi J."/>
            <person name="Grigoriev I.V."/>
            <person name="Roux C."/>
            <person name="Martin F.M."/>
            <person name="Corradi N."/>
        </authorList>
    </citation>
    <scope>NUCLEOTIDE SEQUENCE [LARGE SCALE GENOMIC DNA]</scope>
    <source>
        <strain evidence="1 5">A5</strain>
    </source>
</reference>
<dbReference type="Proteomes" id="UP000232688">
    <property type="component" value="Unassembled WGS sequence"/>
</dbReference>
<name>A0A2I1EGX8_9GLOM</name>
<evidence type="ECO:0000313" key="3">
    <source>
        <dbReference type="EMBL" id="PKK69044.1"/>
    </source>
</evidence>
<dbReference type="EMBL" id="LLXJ01000306">
    <property type="protein sequence ID" value="PKC11497.1"/>
    <property type="molecule type" value="Genomic_DNA"/>
</dbReference>
<dbReference type="EMBL" id="LLXL01000773">
    <property type="protein sequence ID" value="PKK69044.1"/>
    <property type="molecule type" value="Genomic_DNA"/>
</dbReference>
<organism evidence="3 6">
    <name type="scientific">Rhizophagus irregularis</name>
    <dbReference type="NCBI Taxonomy" id="588596"/>
    <lineage>
        <taxon>Eukaryota</taxon>
        <taxon>Fungi</taxon>
        <taxon>Fungi incertae sedis</taxon>
        <taxon>Mucoromycota</taxon>
        <taxon>Glomeromycotina</taxon>
        <taxon>Glomeromycetes</taxon>
        <taxon>Glomerales</taxon>
        <taxon>Glomeraceae</taxon>
        <taxon>Rhizophagus</taxon>
    </lineage>
</organism>